<dbReference type="OrthoDB" id="422106at2759"/>
<dbReference type="GeneID" id="43593208"/>
<keyword evidence="3" id="KW-1185">Reference proteome</keyword>
<dbReference type="RefSeq" id="XP_031873036.1">
    <property type="nucleotide sequence ID" value="XM_032008982.1"/>
</dbReference>
<comment type="caution">
    <text evidence="2">The sequence shown here is derived from an EMBL/GenBank/DDBJ whole genome shotgun (WGS) entry which is preliminary data.</text>
</comment>
<gene>
    <name evidence="2" type="ORF">BP5553_00359</name>
</gene>
<feature type="compositionally biased region" description="Basic and acidic residues" evidence="1">
    <location>
        <begin position="264"/>
        <end position="296"/>
    </location>
</feature>
<dbReference type="PANTHER" id="PTHR16291">
    <property type="entry name" value="NUCLEAR CAP-BINDING PROTEIN SUBUNIT 3"/>
    <property type="match status" value="1"/>
</dbReference>
<dbReference type="Proteomes" id="UP000254866">
    <property type="component" value="Unassembled WGS sequence"/>
</dbReference>
<organism evidence="2 3">
    <name type="scientific">Venustampulla echinocandica</name>
    <dbReference type="NCBI Taxonomy" id="2656787"/>
    <lineage>
        <taxon>Eukaryota</taxon>
        <taxon>Fungi</taxon>
        <taxon>Dikarya</taxon>
        <taxon>Ascomycota</taxon>
        <taxon>Pezizomycotina</taxon>
        <taxon>Leotiomycetes</taxon>
        <taxon>Helotiales</taxon>
        <taxon>Pleuroascaceae</taxon>
        <taxon>Venustampulla</taxon>
    </lineage>
</organism>
<feature type="region of interest" description="Disordered" evidence="1">
    <location>
        <begin position="135"/>
        <end position="159"/>
    </location>
</feature>
<feature type="region of interest" description="Disordered" evidence="1">
    <location>
        <begin position="176"/>
        <end position="296"/>
    </location>
</feature>
<dbReference type="PANTHER" id="PTHR16291:SF0">
    <property type="entry name" value="NUCLEAR CAP-BINDING PROTEIN SUBUNIT 3"/>
    <property type="match status" value="1"/>
</dbReference>
<protein>
    <submittedName>
        <fullName evidence="2">Uncharacterized protein</fullName>
    </submittedName>
</protein>
<name>A0A370TXY7_9HELO</name>
<dbReference type="InterPro" id="IPR019416">
    <property type="entry name" value="NCBP3"/>
</dbReference>
<feature type="compositionally biased region" description="Basic and acidic residues" evidence="1">
    <location>
        <begin position="189"/>
        <end position="216"/>
    </location>
</feature>
<evidence type="ECO:0000256" key="1">
    <source>
        <dbReference type="SAM" id="MobiDB-lite"/>
    </source>
</evidence>
<dbReference type="EMBL" id="NPIC01000001">
    <property type="protein sequence ID" value="RDL40380.1"/>
    <property type="molecule type" value="Genomic_DNA"/>
</dbReference>
<dbReference type="GO" id="GO:0005634">
    <property type="term" value="C:nucleus"/>
    <property type="evidence" value="ECO:0007669"/>
    <property type="project" value="TreeGrafter"/>
</dbReference>
<dbReference type="GO" id="GO:0003729">
    <property type="term" value="F:mRNA binding"/>
    <property type="evidence" value="ECO:0007669"/>
    <property type="project" value="InterPro"/>
</dbReference>
<dbReference type="AlphaFoldDB" id="A0A370TXY7"/>
<evidence type="ECO:0000313" key="3">
    <source>
        <dbReference type="Proteomes" id="UP000254866"/>
    </source>
</evidence>
<dbReference type="Pfam" id="PF10309">
    <property type="entry name" value="NCBP3"/>
    <property type="match status" value="1"/>
</dbReference>
<accession>A0A370TXY7</accession>
<reference evidence="2 3" key="1">
    <citation type="journal article" date="2018" name="IMA Fungus">
        <title>IMA Genome-F 9: Draft genome sequence of Annulohypoxylon stygium, Aspergillus mulundensis, Berkeleyomyces basicola (syn. Thielaviopsis basicola), Ceratocystis smalleyi, two Cercospora beticola strains, Coleophoma cylindrospora, Fusarium fracticaudum, Phialophora cf. hyalina, and Morchella septimelata.</title>
        <authorList>
            <person name="Wingfield B.D."/>
            <person name="Bills G.F."/>
            <person name="Dong Y."/>
            <person name="Huang W."/>
            <person name="Nel W.J."/>
            <person name="Swalarsk-Parry B.S."/>
            <person name="Vaghefi N."/>
            <person name="Wilken P.M."/>
            <person name="An Z."/>
            <person name="de Beer Z.W."/>
            <person name="De Vos L."/>
            <person name="Chen L."/>
            <person name="Duong T.A."/>
            <person name="Gao Y."/>
            <person name="Hammerbacher A."/>
            <person name="Kikkert J.R."/>
            <person name="Li Y."/>
            <person name="Li H."/>
            <person name="Li K."/>
            <person name="Li Q."/>
            <person name="Liu X."/>
            <person name="Ma X."/>
            <person name="Naidoo K."/>
            <person name="Pethybridge S.J."/>
            <person name="Sun J."/>
            <person name="Steenkamp E.T."/>
            <person name="van der Nest M.A."/>
            <person name="van Wyk S."/>
            <person name="Wingfield M.J."/>
            <person name="Xiong C."/>
            <person name="Yue Q."/>
            <person name="Zhang X."/>
        </authorList>
    </citation>
    <scope>NUCLEOTIDE SEQUENCE [LARGE SCALE GENOMIC DNA]</scope>
    <source>
        <strain evidence="2 3">BP 5553</strain>
    </source>
</reference>
<feature type="compositionally biased region" description="Basic and acidic residues" evidence="1">
    <location>
        <begin position="239"/>
        <end position="251"/>
    </location>
</feature>
<evidence type="ECO:0000313" key="2">
    <source>
        <dbReference type="EMBL" id="RDL40380.1"/>
    </source>
</evidence>
<proteinExistence type="predicted"/>
<dbReference type="GO" id="GO:0000340">
    <property type="term" value="F:RNA 7-methylguanosine cap binding"/>
    <property type="evidence" value="ECO:0007669"/>
    <property type="project" value="InterPro"/>
</dbReference>
<sequence>MAADMDIEMDLDVGLTEEDLAVQDIEIIPDVQHSVDNQDGNPILSLPNDNDPTAHELALNKIHLRGLDNLTTKDIKAWAGEHYNANSPEHVEWIDDTSANLVYEGADIALDALRAFVTAEVADVTQIPLMHTVPAKPLSTKPESNLEVRPAVVGDRKQAGARDRSRFYLFNPEYDPAERRKRGGGGGRKYRDRDDGGYRSQRYDNREHENRMREDAEAGFDASLYDDDEAALARRAAKRRPDSSSDSDSRGRRVRFRGASGKELFPERESGKGSGILRDRSASPMRGDDRDQYREEAREIARRKQVEAASANRLRAQVIKAHMNETVTTKELFPHKTGVNHRRSDAFDAADETADLFAHKMAVPFTDGGADDRSGRTLTQTLATSNRKLNNETGFSIRGAAKAQPAPSFSIKGAASGGQAKELFPAHFGENSGKELFSERLEGRGRRRQKAEDLFH</sequence>
<feature type="region of interest" description="Disordered" evidence="1">
    <location>
        <begin position="422"/>
        <end position="456"/>
    </location>
</feature>
<feature type="compositionally biased region" description="Basic and acidic residues" evidence="1">
    <location>
        <begin position="432"/>
        <end position="456"/>
    </location>
</feature>